<keyword evidence="2" id="KW-1185">Reference proteome</keyword>
<dbReference type="AlphaFoldDB" id="A0A0R3M338"/>
<sequence>MRYFEEARTIWKTKVPSNGQADTVEGELLRAVEKLRWEAQGNGNINWDDGFEILVSFLQAHLLDATVYPDDVLTSTRAILSKMSATDWPVVEDGPYDELGDRVVEWYLHYGTRLHAGNPKLLR</sequence>
<reference evidence="1 2" key="1">
    <citation type="submission" date="2014-03" db="EMBL/GenBank/DDBJ databases">
        <title>Bradyrhizobium valentinum sp. nov., isolated from effective nodules of Lupinus mariae-josephae, a lupine endemic of basic-lime soils in Eastern Spain.</title>
        <authorList>
            <person name="Duran D."/>
            <person name="Rey L."/>
            <person name="Navarro A."/>
            <person name="Busquets A."/>
            <person name="Imperial J."/>
            <person name="Ruiz-Argueso T."/>
        </authorList>
    </citation>
    <scope>NUCLEOTIDE SEQUENCE [LARGE SCALE GENOMIC DNA]</scope>
    <source>
        <strain evidence="1 2">PAC68</strain>
    </source>
</reference>
<dbReference type="Proteomes" id="UP000050863">
    <property type="component" value="Unassembled WGS sequence"/>
</dbReference>
<comment type="caution">
    <text evidence="1">The sequence shown here is derived from an EMBL/GenBank/DDBJ whole genome shotgun (WGS) entry which is preliminary data.</text>
</comment>
<accession>A0A0R3M338</accession>
<dbReference type="RefSeq" id="WP_057833825.1">
    <property type="nucleotide sequence ID" value="NZ_LLXZ01000012.1"/>
</dbReference>
<dbReference type="EMBL" id="LLXZ01000012">
    <property type="protein sequence ID" value="KRR14631.1"/>
    <property type="molecule type" value="Genomic_DNA"/>
</dbReference>
<evidence type="ECO:0000313" key="1">
    <source>
        <dbReference type="EMBL" id="KRR14631.1"/>
    </source>
</evidence>
<evidence type="ECO:0000313" key="2">
    <source>
        <dbReference type="Proteomes" id="UP000050863"/>
    </source>
</evidence>
<name>A0A0R3M338_9BRAD</name>
<proteinExistence type="predicted"/>
<dbReference type="STRING" id="280332.CQ12_10905"/>
<gene>
    <name evidence="1" type="ORF">CQ12_10905</name>
</gene>
<organism evidence="1 2">
    <name type="scientific">Bradyrhizobium jicamae</name>
    <dbReference type="NCBI Taxonomy" id="280332"/>
    <lineage>
        <taxon>Bacteria</taxon>
        <taxon>Pseudomonadati</taxon>
        <taxon>Pseudomonadota</taxon>
        <taxon>Alphaproteobacteria</taxon>
        <taxon>Hyphomicrobiales</taxon>
        <taxon>Nitrobacteraceae</taxon>
        <taxon>Bradyrhizobium</taxon>
    </lineage>
</organism>
<dbReference type="OrthoDB" id="9812708at2"/>
<protein>
    <submittedName>
        <fullName evidence="1">Uncharacterized protein</fullName>
    </submittedName>
</protein>